<reference evidence="1" key="1">
    <citation type="submission" date="2021-02" db="EMBL/GenBank/DDBJ databases">
        <authorList>
            <consortium name="DOE Joint Genome Institute"/>
            <person name="Ahrendt S."/>
            <person name="Looney B.P."/>
            <person name="Miyauchi S."/>
            <person name="Morin E."/>
            <person name="Drula E."/>
            <person name="Courty P.E."/>
            <person name="Chicoki N."/>
            <person name="Fauchery L."/>
            <person name="Kohler A."/>
            <person name="Kuo A."/>
            <person name="Labutti K."/>
            <person name="Pangilinan J."/>
            <person name="Lipzen A."/>
            <person name="Riley R."/>
            <person name="Andreopoulos W."/>
            <person name="He G."/>
            <person name="Johnson J."/>
            <person name="Barry K.W."/>
            <person name="Grigoriev I.V."/>
            <person name="Nagy L."/>
            <person name="Hibbett D."/>
            <person name="Henrissat B."/>
            <person name="Matheny P.B."/>
            <person name="Labbe J."/>
            <person name="Martin F."/>
        </authorList>
    </citation>
    <scope>NUCLEOTIDE SEQUENCE</scope>
    <source>
        <strain evidence="1">FP105234-sp</strain>
    </source>
</reference>
<keyword evidence="2" id="KW-1185">Reference proteome</keyword>
<comment type="caution">
    <text evidence="1">The sequence shown here is derived from an EMBL/GenBank/DDBJ whole genome shotgun (WGS) entry which is preliminary data.</text>
</comment>
<accession>A0ACB8R300</accession>
<organism evidence="1 2">
    <name type="scientific">Auriscalpium vulgare</name>
    <dbReference type="NCBI Taxonomy" id="40419"/>
    <lineage>
        <taxon>Eukaryota</taxon>
        <taxon>Fungi</taxon>
        <taxon>Dikarya</taxon>
        <taxon>Basidiomycota</taxon>
        <taxon>Agaricomycotina</taxon>
        <taxon>Agaricomycetes</taxon>
        <taxon>Russulales</taxon>
        <taxon>Auriscalpiaceae</taxon>
        <taxon>Auriscalpium</taxon>
    </lineage>
</organism>
<gene>
    <name evidence="1" type="ORF">FA95DRAFT_1585536</name>
</gene>
<sequence>MNWMWTGSAAKSVAELNRLVHDVILAPDFEKDHLQGFDAKRETDILDKSLQDSGNDGVPTMPGDGWRESSVDIRIPDGQRHSSPADRPIPIFTVPGLHHRSLVETIKAAWTDARSTDFHYTPFRHFWKRGTDTDAERIRDEIYSSDAFIKADEEIRSLPAEPGCTLERTVCAMMLWSDSTHLASFGTAALWPMYLFFGNQSKYTRAQPRSGACHHVAYIPKVRGACHDTLISSSHIAAAAGLSLTGLPPPDDIITHCRRELMHAVLKLMLDDAFLEAYQHGIVIKCPDGVTRRIYPRLFTYSADYPEKVLLAAIRNLGTCPCPRCKMGKADIPNLGMLRDDAYRVKHPRTDDEGLRQKITAASDAVYRLGKGVKSAPVERLLAEESYVPTTNAFSERLSPFGFDLFPMLVVDLMHEFELGVWKAVFTHLIRILVAVGGDTVQKLNERFPHSVALRFAVFQTMRQQ</sequence>
<evidence type="ECO:0000313" key="1">
    <source>
        <dbReference type="EMBL" id="KAI0037921.1"/>
    </source>
</evidence>
<protein>
    <submittedName>
        <fullName evidence="1">Uncharacterized protein</fullName>
    </submittedName>
</protein>
<name>A0ACB8R300_9AGAM</name>
<evidence type="ECO:0000313" key="2">
    <source>
        <dbReference type="Proteomes" id="UP000814033"/>
    </source>
</evidence>
<dbReference type="EMBL" id="MU276658">
    <property type="protein sequence ID" value="KAI0037921.1"/>
    <property type="molecule type" value="Genomic_DNA"/>
</dbReference>
<proteinExistence type="predicted"/>
<dbReference type="Proteomes" id="UP000814033">
    <property type="component" value="Unassembled WGS sequence"/>
</dbReference>
<reference evidence="1" key="2">
    <citation type="journal article" date="2022" name="New Phytol.">
        <title>Evolutionary transition to the ectomycorrhizal habit in the genomes of a hyperdiverse lineage of mushroom-forming fungi.</title>
        <authorList>
            <person name="Looney B."/>
            <person name="Miyauchi S."/>
            <person name="Morin E."/>
            <person name="Drula E."/>
            <person name="Courty P.E."/>
            <person name="Kohler A."/>
            <person name="Kuo A."/>
            <person name="LaButti K."/>
            <person name="Pangilinan J."/>
            <person name="Lipzen A."/>
            <person name="Riley R."/>
            <person name="Andreopoulos W."/>
            <person name="He G."/>
            <person name="Johnson J."/>
            <person name="Nolan M."/>
            <person name="Tritt A."/>
            <person name="Barry K.W."/>
            <person name="Grigoriev I.V."/>
            <person name="Nagy L.G."/>
            <person name="Hibbett D."/>
            <person name="Henrissat B."/>
            <person name="Matheny P.B."/>
            <person name="Labbe J."/>
            <person name="Martin F.M."/>
        </authorList>
    </citation>
    <scope>NUCLEOTIDE SEQUENCE</scope>
    <source>
        <strain evidence="1">FP105234-sp</strain>
    </source>
</reference>